<accession>A0A6A5YBK3</accession>
<feature type="signal peptide" evidence="2">
    <location>
        <begin position="1"/>
        <end position="20"/>
    </location>
</feature>
<reference evidence="3" key="1">
    <citation type="journal article" date="2020" name="Stud. Mycol.">
        <title>101 Dothideomycetes genomes: a test case for predicting lifestyles and emergence of pathogens.</title>
        <authorList>
            <person name="Haridas S."/>
            <person name="Albert R."/>
            <person name="Binder M."/>
            <person name="Bloem J."/>
            <person name="Labutti K."/>
            <person name="Salamov A."/>
            <person name="Andreopoulos B."/>
            <person name="Baker S."/>
            <person name="Barry K."/>
            <person name="Bills G."/>
            <person name="Bluhm B."/>
            <person name="Cannon C."/>
            <person name="Castanera R."/>
            <person name="Culley D."/>
            <person name="Daum C."/>
            <person name="Ezra D."/>
            <person name="Gonzalez J."/>
            <person name="Henrissat B."/>
            <person name="Kuo A."/>
            <person name="Liang C."/>
            <person name="Lipzen A."/>
            <person name="Lutzoni F."/>
            <person name="Magnuson J."/>
            <person name="Mondo S."/>
            <person name="Nolan M."/>
            <person name="Ohm R."/>
            <person name="Pangilinan J."/>
            <person name="Park H.-J."/>
            <person name="Ramirez L."/>
            <person name="Alfaro M."/>
            <person name="Sun H."/>
            <person name="Tritt A."/>
            <person name="Yoshinaga Y."/>
            <person name="Zwiers L.-H."/>
            <person name="Turgeon B."/>
            <person name="Goodwin S."/>
            <person name="Spatafora J."/>
            <person name="Crous P."/>
            <person name="Grigoriev I."/>
        </authorList>
    </citation>
    <scope>NUCLEOTIDE SEQUENCE</scope>
    <source>
        <strain evidence="3">CBS 121410</strain>
    </source>
</reference>
<name>A0A6A5YBK3_9PEZI</name>
<gene>
    <name evidence="3" type="ORF">K490DRAFT_55686</name>
</gene>
<evidence type="ECO:0000256" key="2">
    <source>
        <dbReference type="SAM" id="SignalP"/>
    </source>
</evidence>
<keyword evidence="2" id="KW-0732">Signal</keyword>
<dbReference type="EMBL" id="ML978715">
    <property type="protein sequence ID" value="KAF2089088.1"/>
    <property type="molecule type" value="Genomic_DNA"/>
</dbReference>
<feature type="region of interest" description="Disordered" evidence="1">
    <location>
        <begin position="27"/>
        <end position="46"/>
    </location>
</feature>
<sequence length="156" mass="15819">MQFSTKTLLALLAFALPILAQDDSVCDPQNDDNNDSTCTSSAGQPAQTMMTSSTALTGRLSLVSNTVTDTNIIIQQSTDVVLGTTSLPKSLYTDTTRNTIVATTVVSGTYVYTSSYDPNTVNAVASSTSDGAAAGITAAALPGAAIAALGFAAALL</sequence>
<keyword evidence="4" id="KW-1185">Reference proteome</keyword>
<dbReference type="Proteomes" id="UP000799776">
    <property type="component" value="Unassembled WGS sequence"/>
</dbReference>
<evidence type="ECO:0000313" key="4">
    <source>
        <dbReference type="Proteomes" id="UP000799776"/>
    </source>
</evidence>
<dbReference type="AlphaFoldDB" id="A0A6A5YBK3"/>
<evidence type="ECO:0000313" key="3">
    <source>
        <dbReference type="EMBL" id="KAF2089088.1"/>
    </source>
</evidence>
<proteinExistence type="predicted"/>
<feature type="chain" id="PRO_5025516829" evidence="2">
    <location>
        <begin position="21"/>
        <end position="156"/>
    </location>
</feature>
<feature type="compositionally biased region" description="Polar residues" evidence="1">
    <location>
        <begin position="35"/>
        <end position="46"/>
    </location>
</feature>
<dbReference type="OrthoDB" id="3944049at2759"/>
<evidence type="ECO:0000256" key="1">
    <source>
        <dbReference type="SAM" id="MobiDB-lite"/>
    </source>
</evidence>
<organism evidence="3 4">
    <name type="scientific">Saccharata proteae CBS 121410</name>
    <dbReference type="NCBI Taxonomy" id="1314787"/>
    <lineage>
        <taxon>Eukaryota</taxon>
        <taxon>Fungi</taxon>
        <taxon>Dikarya</taxon>
        <taxon>Ascomycota</taxon>
        <taxon>Pezizomycotina</taxon>
        <taxon>Dothideomycetes</taxon>
        <taxon>Dothideomycetes incertae sedis</taxon>
        <taxon>Botryosphaeriales</taxon>
        <taxon>Saccharataceae</taxon>
        <taxon>Saccharata</taxon>
    </lineage>
</organism>
<protein>
    <submittedName>
        <fullName evidence="3">Uncharacterized protein</fullName>
    </submittedName>
</protein>